<organism evidence="2 3">
    <name type="scientific">Chromobacterium rhizoryzae</name>
    <dbReference type="NCBI Taxonomy" id="1778675"/>
    <lineage>
        <taxon>Bacteria</taxon>
        <taxon>Pseudomonadati</taxon>
        <taxon>Pseudomonadota</taxon>
        <taxon>Betaproteobacteria</taxon>
        <taxon>Neisseriales</taxon>
        <taxon>Chromobacteriaceae</taxon>
        <taxon>Chromobacterium</taxon>
    </lineage>
</organism>
<evidence type="ECO:0000313" key="3">
    <source>
        <dbReference type="Proteomes" id="UP000259465"/>
    </source>
</evidence>
<proteinExistence type="predicted"/>
<dbReference type="RefSeq" id="WP_118268533.1">
    <property type="nucleotide sequence ID" value="NZ_CP031968.1"/>
</dbReference>
<reference evidence="2 3" key="1">
    <citation type="submission" date="2018-08" db="EMBL/GenBank/DDBJ databases">
        <title>Complete genome sequence of JP2-74.</title>
        <authorList>
            <person name="Wu L."/>
        </authorList>
    </citation>
    <scope>NUCLEOTIDE SEQUENCE [LARGE SCALE GENOMIC DNA]</scope>
    <source>
        <strain evidence="2 3">JP2-74</strain>
    </source>
</reference>
<dbReference type="InterPro" id="IPR011990">
    <property type="entry name" value="TPR-like_helical_dom_sf"/>
</dbReference>
<gene>
    <name evidence="2" type="ORF">D1345_23020</name>
</gene>
<keyword evidence="3" id="KW-1185">Reference proteome</keyword>
<dbReference type="EMBL" id="CP031968">
    <property type="protein sequence ID" value="AXT48860.1"/>
    <property type="molecule type" value="Genomic_DNA"/>
</dbReference>
<accession>A0AAD0RUU9</accession>
<evidence type="ECO:0000256" key="1">
    <source>
        <dbReference type="SAM" id="MobiDB-lite"/>
    </source>
</evidence>
<protein>
    <submittedName>
        <fullName evidence="2">Uncharacterized protein</fullName>
    </submittedName>
</protein>
<dbReference type="Proteomes" id="UP000259465">
    <property type="component" value="Chromosome"/>
</dbReference>
<dbReference type="AlphaFoldDB" id="A0AAD0RUU9"/>
<sequence>MMYFKDSRVPSLAAKRCSELLSKFFPNAVGDIPHKDLTAFVLCALDSWRDMKTSWTNAENPSPLDEDNEQLFIATRSAQTARAIQFLAQRGIDASAELVASFVREWQPSARWPQLDVENYFAAKKNGSTGRERYCVMVLGLRQMSSSFPNEEELRLIVENVHWASPGFADLIRMKAGALANDIIVRAKEDENAEIGFRILRAVSLFDPYAKARLARLLTIGWNHKNRQQAWELVMEASEEDFDEDPCADLIYAELADAAATLAGSDASPEQVSKVIRILERAADRGHWKAALYLYHYYSDPAEVCNDDPEGFYSNKVAPDKEKAQRYRCIVDQYPNAEYELAAAVAEAKLAKDKNKHYRTDNGKGPSAIVEGDKRAPAETLSHLEFLVDQEMWAIRQEEPHPLFVEFTKRTYDSPQEYKDGFAEILEKANPMTERMARRVNDWLHSGNSEPPDEAKLARMQELFGETSDESSKGVDNA</sequence>
<dbReference type="KEGG" id="crz:D1345_23020"/>
<name>A0AAD0RUU9_9NEIS</name>
<evidence type="ECO:0000313" key="2">
    <source>
        <dbReference type="EMBL" id="AXT48860.1"/>
    </source>
</evidence>
<feature type="region of interest" description="Disordered" evidence="1">
    <location>
        <begin position="443"/>
        <end position="478"/>
    </location>
</feature>
<dbReference type="Gene3D" id="1.25.40.10">
    <property type="entry name" value="Tetratricopeptide repeat domain"/>
    <property type="match status" value="1"/>
</dbReference>